<dbReference type="HAMAP" id="MF_01848">
    <property type="entry name" value="23SrRNA_methyltr_F"/>
    <property type="match status" value="1"/>
</dbReference>
<dbReference type="NCBIfam" id="NF008725">
    <property type="entry name" value="PRK11727.1"/>
    <property type="match status" value="1"/>
</dbReference>
<dbReference type="PIRSF" id="PIRSF029038">
    <property type="entry name" value="Mtase_YbiN_prd"/>
    <property type="match status" value="1"/>
</dbReference>
<dbReference type="EMBL" id="LRPC01000028">
    <property type="protein sequence ID" value="KYG74030.1"/>
    <property type="molecule type" value="Genomic_DNA"/>
</dbReference>
<dbReference type="RefSeq" id="WP_068223339.1">
    <property type="nucleotide sequence ID" value="NZ_LRPC01000028.1"/>
</dbReference>
<dbReference type="OrthoDB" id="1115728at2"/>
<proteinExistence type="inferred from homology"/>
<dbReference type="Proteomes" id="UP000075606">
    <property type="component" value="Unassembled WGS sequence"/>
</dbReference>
<feature type="compositionally biased region" description="Basic residues" evidence="7">
    <location>
        <begin position="22"/>
        <end position="41"/>
    </location>
</feature>
<dbReference type="InterPro" id="IPR010286">
    <property type="entry name" value="METTL16/RlmF"/>
</dbReference>
<name>A0A150X5P0_9BACT</name>
<comment type="subcellular location">
    <subcellularLocation>
        <location evidence="6">Cytoplasm</location>
    </subcellularLocation>
</comment>
<dbReference type="EC" id="2.1.1.181" evidence="6"/>
<comment type="similarity">
    <text evidence="6">Belongs to the methyltransferase superfamily. METTL16/RlmF family.</text>
</comment>
<evidence type="ECO:0000256" key="5">
    <source>
        <dbReference type="ARBA" id="ARBA00022691"/>
    </source>
</evidence>
<dbReference type="SUPFAM" id="SSF53335">
    <property type="entry name" value="S-adenosyl-L-methionine-dependent methyltransferases"/>
    <property type="match status" value="1"/>
</dbReference>
<dbReference type="Pfam" id="PF05971">
    <property type="entry name" value="Methyltransf_10"/>
    <property type="match status" value="1"/>
</dbReference>
<evidence type="ECO:0000313" key="8">
    <source>
        <dbReference type="EMBL" id="KYG74030.1"/>
    </source>
</evidence>
<dbReference type="PANTHER" id="PTHR13393">
    <property type="entry name" value="SAM-DEPENDENT METHYLTRANSFERASE"/>
    <property type="match status" value="1"/>
</dbReference>
<dbReference type="PANTHER" id="PTHR13393:SF0">
    <property type="entry name" value="RNA N6-ADENOSINE-METHYLTRANSFERASE METTL16"/>
    <property type="match status" value="1"/>
</dbReference>
<evidence type="ECO:0000256" key="4">
    <source>
        <dbReference type="ARBA" id="ARBA00022679"/>
    </source>
</evidence>
<dbReference type="GO" id="GO:0052907">
    <property type="term" value="F:23S rRNA (adenine(1618)-N(6))-methyltransferase activity"/>
    <property type="evidence" value="ECO:0007669"/>
    <property type="project" value="UniProtKB-EC"/>
</dbReference>
<comment type="caution">
    <text evidence="8">The sequence shown here is derived from an EMBL/GenBank/DDBJ whole genome shotgun (WGS) entry which is preliminary data.</text>
</comment>
<organism evidence="8 9">
    <name type="scientific">Roseivirga spongicola</name>
    <dbReference type="NCBI Taxonomy" id="333140"/>
    <lineage>
        <taxon>Bacteria</taxon>
        <taxon>Pseudomonadati</taxon>
        <taxon>Bacteroidota</taxon>
        <taxon>Cytophagia</taxon>
        <taxon>Cytophagales</taxon>
        <taxon>Roseivirgaceae</taxon>
        <taxon>Roseivirga</taxon>
    </lineage>
</organism>
<dbReference type="STRING" id="333140.AWW68_15325"/>
<dbReference type="GO" id="GO:0070475">
    <property type="term" value="P:rRNA base methylation"/>
    <property type="evidence" value="ECO:0007669"/>
    <property type="project" value="TreeGrafter"/>
</dbReference>
<protein>
    <recommendedName>
        <fullName evidence="6">Ribosomal RNA large subunit methyltransferase F</fullName>
        <ecNumber evidence="6">2.1.1.181</ecNumber>
    </recommendedName>
    <alternativeName>
        <fullName evidence="6">23S rRNA mA1618 methyltransferase</fullName>
    </alternativeName>
    <alternativeName>
        <fullName evidence="6">rRNA adenine N-6-methyltransferase</fullName>
    </alternativeName>
</protein>
<reference evidence="8 9" key="1">
    <citation type="submission" date="2016-01" db="EMBL/GenBank/DDBJ databases">
        <title>Genome sequencing of Roseivirga spongicola UST030701-084.</title>
        <authorList>
            <person name="Selvaratnam C."/>
            <person name="Thevarajoo S."/>
            <person name="Goh K.M."/>
            <person name="Ee R."/>
            <person name="Chan K.-G."/>
            <person name="Chong C.S."/>
        </authorList>
    </citation>
    <scope>NUCLEOTIDE SEQUENCE [LARGE SCALE GENOMIC DNA]</scope>
    <source>
        <strain evidence="8 9">UST030701-084</strain>
    </source>
</reference>
<evidence type="ECO:0000256" key="3">
    <source>
        <dbReference type="ARBA" id="ARBA00022603"/>
    </source>
</evidence>
<feature type="region of interest" description="Disordered" evidence="7">
    <location>
        <begin position="1"/>
        <end position="48"/>
    </location>
</feature>
<dbReference type="GO" id="GO:0005737">
    <property type="term" value="C:cytoplasm"/>
    <property type="evidence" value="ECO:0007669"/>
    <property type="project" value="UniProtKB-SubCell"/>
</dbReference>
<dbReference type="InterPro" id="IPR029063">
    <property type="entry name" value="SAM-dependent_MTases_sf"/>
</dbReference>
<evidence type="ECO:0000313" key="9">
    <source>
        <dbReference type="Proteomes" id="UP000075606"/>
    </source>
</evidence>
<keyword evidence="3 6" id="KW-0489">Methyltransferase</keyword>
<comment type="function">
    <text evidence="6">Specifically methylates the adenine in position 1618 of 23S rRNA.</text>
</comment>
<evidence type="ECO:0000256" key="6">
    <source>
        <dbReference type="HAMAP-Rule" id="MF_01848"/>
    </source>
</evidence>
<keyword evidence="5 6" id="KW-0949">S-adenosyl-L-methionine</keyword>
<keyword evidence="4 6" id="KW-0808">Transferase</keyword>
<feature type="compositionally biased region" description="Basic and acidic residues" evidence="7">
    <location>
        <begin position="1"/>
        <end position="21"/>
    </location>
</feature>
<comment type="catalytic activity">
    <reaction evidence="6">
        <text>adenosine(1618) in 23S rRNA + S-adenosyl-L-methionine = N(6)-methyladenosine(1618) in 23S rRNA + S-adenosyl-L-homocysteine + H(+)</text>
        <dbReference type="Rhea" id="RHEA:16497"/>
        <dbReference type="Rhea" id="RHEA-COMP:10229"/>
        <dbReference type="Rhea" id="RHEA-COMP:10231"/>
        <dbReference type="ChEBI" id="CHEBI:15378"/>
        <dbReference type="ChEBI" id="CHEBI:57856"/>
        <dbReference type="ChEBI" id="CHEBI:59789"/>
        <dbReference type="ChEBI" id="CHEBI:74411"/>
        <dbReference type="ChEBI" id="CHEBI:74449"/>
        <dbReference type="EC" id="2.1.1.181"/>
    </reaction>
</comment>
<keyword evidence="9" id="KW-1185">Reference proteome</keyword>
<keyword evidence="2 6" id="KW-0698">rRNA processing</keyword>
<evidence type="ECO:0000256" key="1">
    <source>
        <dbReference type="ARBA" id="ARBA00022490"/>
    </source>
</evidence>
<accession>A0A150X5P0</accession>
<evidence type="ECO:0000256" key="2">
    <source>
        <dbReference type="ARBA" id="ARBA00022552"/>
    </source>
</evidence>
<dbReference type="Gene3D" id="3.40.50.150">
    <property type="entry name" value="Vaccinia Virus protein VP39"/>
    <property type="match status" value="1"/>
</dbReference>
<gene>
    <name evidence="6" type="primary">rlmF</name>
    <name evidence="8" type="ORF">AWW68_15325</name>
</gene>
<evidence type="ECO:0000256" key="7">
    <source>
        <dbReference type="SAM" id="MobiDB-lite"/>
    </source>
</evidence>
<dbReference type="InterPro" id="IPR016909">
    <property type="entry name" value="rRNA_lsu_MeTfrase_F"/>
</dbReference>
<dbReference type="AlphaFoldDB" id="A0A150X5P0"/>
<sequence length="343" mass="38848">MSEQQQDKGKGAFRKAWDAQKKQAKKHNTKPSSKTKLHPRNPHNGPYNLDELVKSVPELEEYITLNVKGEKTVKFAEPQAVLLLNKGLLLTYYDLEFWEIPEGFLCPPVPGRADYIHYMSDLLAGSNFGRMPKGDKVTCLDIGVGGNCIYPIIGSHAYGWNFIGSDTDTRAKKSATDIVANNKRLKGKVEIKLQPNMKDILYGIIDHSTKVDMTFCNPPFHASRAEARESSLRKQSNLQKKGVTESVLNFGGKGGELWCEGGERRFVSNLIKESKKFEKNCFWFSTLVSKQSNLKAFQDSLDYNKATDVRVISMTQGNKSSRILAWTYLDNEERKAWRAERWG</sequence>
<keyword evidence="1 6" id="KW-0963">Cytoplasm</keyword>